<evidence type="ECO:0000313" key="2">
    <source>
        <dbReference type="Proteomes" id="UP001057455"/>
    </source>
</evidence>
<dbReference type="OrthoDB" id="4115at2759"/>
<keyword evidence="2" id="KW-1185">Reference proteome</keyword>
<reference evidence="1" key="1">
    <citation type="submission" date="2019-12" db="EMBL/GenBank/DDBJ databases">
        <title>Genome sequence of Babesia ovis.</title>
        <authorList>
            <person name="Yamagishi J."/>
            <person name="Sevinc F."/>
            <person name="Xuan X."/>
        </authorList>
    </citation>
    <scope>NUCLEOTIDE SEQUENCE</scope>
    <source>
        <strain evidence="1">Selcuk</strain>
    </source>
</reference>
<dbReference type="EMBL" id="BLIY01000020">
    <property type="protein sequence ID" value="GFE55355.1"/>
    <property type="molecule type" value="Genomic_DNA"/>
</dbReference>
<sequence>MFFSRTLLGPTAVLPAVARLPPRERYVLGHANSHGRHIWNDARVQQAKGFIGTTGPSLSSLSNPSSSGFKGTRYSYNLSAGNDGTTNNEMASTSNHGILKRFWQKVKGFFGGEQEKDGPVLAEKEKMPIQGIRPLAPLGINMTVSLHAPDTDGATEGSPYLQLVQSSPSAILTQFADQAPARVREAMKSTVGSLVGSLYRYCVETTMITTADRIASLVHSMQMTGYMLWNAECRYCLSQQLQADTNTAVATPAERTGAGLQLKDQMTPSNSKDALLSYVRNMPDETANALLDNITTDVMEAMQKSVDLVVDSLTGMAQAQKPPPMANQNGSSVPRVIVQQTGSSCVQLCFWQLALGYCLRQQEAKLELQNALKDS</sequence>
<gene>
    <name evidence="1" type="ORF">BaOVIS_027590</name>
</gene>
<accession>A0A9W5TD62</accession>
<proteinExistence type="predicted"/>
<evidence type="ECO:0000313" key="1">
    <source>
        <dbReference type="EMBL" id="GFE55355.1"/>
    </source>
</evidence>
<dbReference type="InterPro" id="IPR008479">
    <property type="entry name" value="DUF760"/>
</dbReference>
<dbReference type="PANTHER" id="PTHR33598">
    <property type="entry name" value="OS02G0833400 PROTEIN"/>
    <property type="match status" value="1"/>
</dbReference>
<name>A0A9W5TD62_BABOV</name>
<dbReference type="Pfam" id="PF05542">
    <property type="entry name" value="DUF760"/>
    <property type="match status" value="2"/>
</dbReference>
<protein>
    <submittedName>
        <fullName evidence="1">Uncharacterized protein</fullName>
    </submittedName>
</protein>
<comment type="caution">
    <text evidence="1">The sequence shown here is derived from an EMBL/GenBank/DDBJ whole genome shotgun (WGS) entry which is preliminary data.</text>
</comment>
<dbReference type="Proteomes" id="UP001057455">
    <property type="component" value="Unassembled WGS sequence"/>
</dbReference>
<dbReference type="PANTHER" id="PTHR33598:SF4">
    <property type="entry name" value="OS02G0833400 PROTEIN"/>
    <property type="match status" value="1"/>
</dbReference>
<dbReference type="AlphaFoldDB" id="A0A9W5TD62"/>
<organism evidence="1 2">
    <name type="scientific">Babesia ovis</name>
    <dbReference type="NCBI Taxonomy" id="5869"/>
    <lineage>
        <taxon>Eukaryota</taxon>
        <taxon>Sar</taxon>
        <taxon>Alveolata</taxon>
        <taxon>Apicomplexa</taxon>
        <taxon>Aconoidasida</taxon>
        <taxon>Piroplasmida</taxon>
        <taxon>Babesiidae</taxon>
        <taxon>Babesia</taxon>
    </lineage>
</organism>